<evidence type="ECO:0000256" key="1">
    <source>
        <dbReference type="SAM" id="Coils"/>
    </source>
</evidence>
<dbReference type="Proteomes" id="UP000569914">
    <property type="component" value="Unassembled WGS sequence"/>
</dbReference>
<feature type="compositionally biased region" description="Basic residues" evidence="2">
    <location>
        <begin position="156"/>
        <end position="177"/>
    </location>
</feature>
<reference evidence="3 4" key="1">
    <citation type="submission" date="2020-07" db="EMBL/GenBank/DDBJ databases">
        <title>Sequencing the genomes of 1000 actinobacteria strains.</title>
        <authorList>
            <person name="Klenk H.-P."/>
        </authorList>
    </citation>
    <scope>NUCLEOTIDE SEQUENCE [LARGE SCALE GENOMIC DNA]</scope>
    <source>
        <strain evidence="3 4">DSM 22083</strain>
    </source>
</reference>
<dbReference type="EMBL" id="JACCBU010000001">
    <property type="protein sequence ID" value="NYE69628.1"/>
    <property type="molecule type" value="Genomic_DNA"/>
</dbReference>
<organism evidence="3 4">
    <name type="scientific">Microlunatus parietis</name>
    <dbReference type="NCBI Taxonomy" id="682979"/>
    <lineage>
        <taxon>Bacteria</taxon>
        <taxon>Bacillati</taxon>
        <taxon>Actinomycetota</taxon>
        <taxon>Actinomycetes</taxon>
        <taxon>Propionibacteriales</taxon>
        <taxon>Propionibacteriaceae</taxon>
        <taxon>Microlunatus</taxon>
    </lineage>
</organism>
<keyword evidence="1" id="KW-0175">Coiled coil</keyword>
<name>A0A7Y9LAC4_9ACTN</name>
<keyword evidence="4" id="KW-1185">Reference proteome</keyword>
<evidence type="ECO:0000313" key="3">
    <source>
        <dbReference type="EMBL" id="NYE69628.1"/>
    </source>
</evidence>
<dbReference type="Gene3D" id="1.10.287.1490">
    <property type="match status" value="1"/>
</dbReference>
<feature type="coiled-coil region" evidence="1">
    <location>
        <begin position="61"/>
        <end position="102"/>
    </location>
</feature>
<proteinExistence type="predicted"/>
<feature type="compositionally biased region" description="Low complexity" evidence="2">
    <location>
        <begin position="139"/>
        <end position="155"/>
    </location>
</feature>
<accession>A0A7Y9LAC4</accession>
<dbReference type="AlphaFoldDB" id="A0A7Y9LAC4"/>
<protein>
    <submittedName>
        <fullName evidence="3">Chromosome segregation ATPase</fullName>
    </submittedName>
</protein>
<dbReference type="RefSeq" id="WP_179748525.1">
    <property type="nucleotide sequence ID" value="NZ_JACCBU010000001.1"/>
</dbReference>
<evidence type="ECO:0000313" key="4">
    <source>
        <dbReference type="Proteomes" id="UP000569914"/>
    </source>
</evidence>
<evidence type="ECO:0000256" key="2">
    <source>
        <dbReference type="SAM" id="MobiDB-lite"/>
    </source>
</evidence>
<gene>
    <name evidence="3" type="ORF">BKA15_000957</name>
</gene>
<sequence>MVVDTKHNYLETVGGIGRSTRAKARAAARSLQHTITAEMEKASGRLGLVRSDDLDEVRSELTGIRSELAETRTALAEARSELAGARSELAEARTGLTEARAEIAGVTTGLADARAELAALRDQAMSTEPVPPAADSTPRKTAAATKAVRATVAKKAVAKKAPARRTAAKKAPAKKAPTRAGTAKQAEKATE</sequence>
<comment type="caution">
    <text evidence="3">The sequence shown here is derived from an EMBL/GenBank/DDBJ whole genome shotgun (WGS) entry which is preliminary data.</text>
</comment>
<feature type="region of interest" description="Disordered" evidence="2">
    <location>
        <begin position="123"/>
        <end position="191"/>
    </location>
</feature>